<dbReference type="Proteomes" id="UP001153737">
    <property type="component" value="Chromosome 8"/>
</dbReference>
<comment type="function">
    <text evidence="5">Serine protease inhibitor that inhibits trypsin at a molar ratio of 1:1.</text>
</comment>
<dbReference type="CDD" id="cd00109">
    <property type="entry name" value="Kunitz-type"/>
    <property type="match status" value="1"/>
</dbReference>
<name>A0A9P0GV00_PHACE</name>
<dbReference type="Gene3D" id="4.10.410.10">
    <property type="entry name" value="Pancreatic trypsin inhibitor Kunitz domain"/>
    <property type="match status" value="1"/>
</dbReference>
<dbReference type="InterPro" id="IPR036880">
    <property type="entry name" value="Kunitz_BPTI_sf"/>
</dbReference>
<dbReference type="InterPro" id="IPR002223">
    <property type="entry name" value="Kunitz_BPTI"/>
</dbReference>
<dbReference type="PANTHER" id="PTHR47247">
    <property type="entry name" value="KUNITZ-TYPE PROTEASE INHIBITOR 2"/>
    <property type="match status" value="1"/>
</dbReference>
<gene>
    <name evidence="8" type="ORF">PHAECO_LOCUS11952</name>
</gene>
<feature type="signal peptide" evidence="6">
    <location>
        <begin position="1"/>
        <end position="21"/>
    </location>
</feature>
<evidence type="ECO:0000256" key="4">
    <source>
        <dbReference type="ARBA" id="ARBA00049646"/>
    </source>
</evidence>
<dbReference type="SMART" id="SM00131">
    <property type="entry name" value="KU"/>
    <property type="match status" value="1"/>
</dbReference>
<dbReference type="Pfam" id="PF00014">
    <property type="entry name" value="Kunitz_BPTI"/>
    <property type="match status" value="1"/>
</dbReference>
<reference evidence="8" key="1">
    <citation type="submission" date="2022-01" db="EMBL/GenBank/DDBJ databases">
        <authorList>
            <person name="King R."/>
        </authorList>
    </citation>
    <scope>NUCLEOTIDE SEQUENCE</scope>
</reference>
<feature type="domain" description="BPTI/Kunitz inhibitor" evidence="7">
    <location>
        <begin position="54"/>
        <end position="106"/>
    </location>
</feature>
<reference evidence="8" key="2">
    <citation type="submission" date="2022-10" db="EMBL/GenBank/DDBJ databases">
        <authorList>
            <consortium name="ENA_rothamsted_submissions"/>
            <consortium name="culmorum"/>
            <person name="King R."/>
        </authorList>
    </citation>
    <scope>NUCLEOTIDE SEQUENCE</scope>
</reference>
<dbReference type="OrthoDB" id="6775666at2759"/>
<proteinExistence type="inferred from homology"/>
<feature type="chain" id="PRO_5040355671" description="BPTI/Kunitz inhibitor domain-containing protein" evidence="6">
    <location>
        <begin position="22"/>
        <end position="113"/>
    </location>
</feature>
<evidence type="ECO:0000259" key="7">
    <source>
        <dbReference type="PROSITE" id="PS50279"/>
    </source>
</evidence>
<evidence type="ECO:0000256" key="2">
    <source>
        <dbReference type="ARBA" id="ARBA00022900"/>
    </source>
</evidence>
<keyword evidence="2" id="KW-0722">Serine protease inhibitor</keyword>
<protein>
    <recommendedName>
        <fullName evidence="7">BPTI/Kunitz inhibitor domain-containing protein</fullName>
    </recommendedName>
</protein>
<sequence length="113" mass="12811">MMKILGAIALIVALQIVYSSGDEIGATNLPDIDPTQIYESAQSMAARPYQEKDCSKNVEEWVYFCRAKIPRYRWSVSDKTCVKDYYGGCHQTKNNFVTQEECMTVAEPVCKNL</sequence>
<keyword evidence="6" id="KW-0732">Signal</keyword>
<evidence type="ECO:0000256" key="6">
    <source>
        <dbReference type="SAM" id="SignalP"/>
    </source>
</evidence>
<evidence type="ECO:0000256" key="3">
    <source>
        <dbReference type="ARBA" id="ARBA00023157"/>
    </source>
</evidence>
<evidence type="ECO:0000313" key="8">
    <source>
        <dbReference type="EMBL" id="CAH1179196.1"/>
    </source>
</evidence>
<evidence type="ECO:0000256" key="1">
    <source>
        <dbReference type="ARBA" id="ARBA00022690"/>
    </source>
</evidence>
<evidence type="ECO:0000256" key="5">
    <source>
        <dbReference type="ARBA" id="ARBA00093388"/>
    </source>
</evidence>
<evidence type="ECO:0000313" key="9">
    <source>
        <dbReference type="Proteomes" id="UP001153737"/>
    </source>
</evidence>
<dbReference type="AlphaFoldDB" id="A0A9P0GV00"/>
<organism evidence="8 9">
    <name type="scientific">Phaedon cochleariae</name>
    <name type="common">Mustard beetle</name>
    <dbReference type="NCBI Taxonomy" id="80249"/>
    <lineage>
        <taxon>Eukaryota</taxon>
        <taxon>Metazoa</taxon>
        <taxon>Ecdysozoa</taxon>
        <taxon>Arthropoda</taxon>
        <taxon>Hexapoda</taxon>
        <taxon>Insecta</taxon>
        <taxon>Pterygota</taxon>
        <taxon>Neoptera</taxon>
        <taxon>Endopterygota</taxon>
        <taxon>Coleoptera</taxon>
        <taxon>Polyphaga</taxon>
        <taxon>Cucujiformia</taxon>
        <taxon>Chrysomeloidea</taxon>
        <taxon>Chrysomelidae</taxon>
        <taxon>Chrysomelinae</taxon>
        <taxon>Chrysomelini</taxon>
        <taxon>Phaedon</taxon>
    </lineage>
</organism>
<dbReference type="PANTHER" id="PTHR47247:SF1">
    <property type="entry name" value="KUNITZ-TYPE PROTEASE INHIBITOR 2"/>
    <property type="match status" value="1"/>
</dbReference>
<comment type="similarity">
    <text evidence="4">Belongs to the venom Kunitz-type family. 01 (intermediate) subfamily.</text>
</comment>
<keyword evidence="3" id="KW-1015">Disulfide bond</keyword>
<dbReference type="EMBL" id="OU896714">
    <property type="protein sequence ID" value="CAH1179196.1"/>
    <property type="molecule type" value="Genomic_DNA"/>
</dbReference>
<dbReference type="PROSITE" id="PS50279">
    <property type="entry name" value="BPTI_KUNITZ_2"/>
    <property type="match status" value="1"/>
</dbReference>
<dbReference type="GO" id="GO:0004867">
    <property type="term" value="F:serine-type endopeptidase inhibitor activity"/>
    <property type="evidence" value="ECO:0007669"/>
    <property type="project" value="UniProtKB-KW"/>
</dbReference>
<dbReference type="SUPFAM" id="SSF57362">
    <property type="entry name" value="BPTI-like"/>
    <property type="match status" value="1"/>
</dbReference>
<keyword evidence="9" id="KW-1185">Reference proteome</keyword>
<keyword evidence="1" id="KW-0646">Protease inhibitor</keyword>
<accession>A0A9P0GV00</accession>